<evidence type="ECO:0000313" key="1">
    <source>
        <dbReference type="EMBL" id="EGT39145.1"/>
    </source>
</evidence>
<dbReference type="EMBL" id="GL379804">
    <property type="protein sequence ID" value="EGT39145.1"/>
    <property type="molecule type" value="Genomic_DNA"/>
</dbReference>
<dbReference type="Proteomes" id="UP000008068">
    <property type="component" value="Unassembled WGS sequence"/>
</dbReference>
<sequence>MERSGDRHIIDVERMDTDLWQVVYSLRFVYMLNDSKKGGGGTFFFFPLKSVKHMELMKAQVEREYTKMFLFWVSI</sequence>
<dbReference type="HOGENOM" id="CLU_2673291_0_0_1"/>
<dbReference type="eggNOG" id="ENOG502TKDE">
    <property type="taxonomic scope" value="Eukaryota"/>
</dbReference>
<keyword evidence="2" id="KW-1185">Reference proteome</keyword>
<protein>
    <submittedName>
        <fullName evidence="1">Uncharacterized protein</fullName>
    </submittedName>
</protein>
<name>G0MNH8_CAEBE</name>
<accession>G0MNH8</accession>
<dbReference type="AlphaFoldDB" id="G0MNH8"/>
<reference evidence="2" key="1">
    <citation type="submission" date="2011-07" db="EMBL/GenBank/DDBJ databases">
        <authorList>
            <consortium name="Caenorhabditis brenneri Sequencing and Analysis Consortium"/>
            <person name="Wilson R.K."/>
        </authorList>
    </citation>
    <scope>NUCLEOTIDE SEQUENCE [LARGE SCALE GENOMIC DNA]</scope>
    <source>
        <strain evidence="2">PB2801</strain>
    </source>
</reference>
<dbReference type="InParanoid" id="G0MNH8"/>
<gene>
    <name evidence="1" type="ORF">CAEBREN_24664</name>
</gene>
<proteinExistence type="predicted"/>
<organism evidence="2">
    <name type="scientific">Caenorhabditis brenneri</name>
    <name type="common">Nematode worm</name>
    <dbReference type="NCBI Taxonomy" id="135651"/>
    <lineage>
        <taxon>Eukaryota</taxon>
        <taxon>Metazoa</taxon>
        <taxon>Ecdysozoa</taxon>
        <taxon>Nematoda</taxon>
        <taxon>Chromadorea</taxon>
        <taxon>Rhabditida</taxon>
        <taxon>Rhabditina</taxon>
        <taxon>Rhabditomorpha</taxon>
        <taxon>Rhabditoidea</taxon>
        <taxon>Rhabditidae</taxon>
        <taxon>Peloderinae</taxon>
        <taxon>Caenorhabditis</taxon>
    </lineage>
</organism>
<evidence type="ECO:0000313" key="2">
    <source>
        <dbReference type="Proteomes" id="UP000008068"/>
    </source>
</evidence>